<dbReference type="EMBL" id="JAUEPH010000003">
    <property type="protein sequence ID" value="MDN3204268.1"/>
    <property type="molecule type" value="Genomic_DNA"/>
</dbReference>
<name>A0ABT7YCP0_9BACT</name>
<dbReference type="Proteomes" id="UP001171916">
    <property type="component" value="Unassembled WGS sequence"/>
</dbReference>
<protein>
    <recommendedName>
        <fullName evidence="4">Outer membrane protein beta-barrel domain-containing protein</fullName>
    </recommendedName>
</protein>
<evidence type="ECO:0008006" key="4">
    <source>
        <dbReference type="Google" id="ProtNLM"/>
    </source>
</evidence>
<sequence length="264" mass="29859">MKRIYFIYLFSLITSFATAQTDNNFWFGLDGSYWQKSIKDGSNFGIENEKFSSIRPMIGLKVSDKWDVGIMSSINSYEQQLNSFPFTYENPIIGEDGMVVGYNSRTDIYDVSIDNNLFGVGLFARRYFTLGAKTSINLSPYVMRESGDSGNLNIYYPSGFFDPCINCLSIVAGPLQVPIRKENWRFGVDAAFAYQASDWIKLELRANLLELRRQNISDARTGDFDSSSTDPIFDKIEAYMGSYTDFGSAVSREGIRLGLVFSPF</sequence>
<feature type="chain" id="PRO_5045211228" description="Outer membrane protein beta-barrel domain-containing protein" evidence="1">
    <location>
        <begin position="20"/>
        <end position="264"/>
    </location>
</feature>
<comment type="caution">
    <text evidence="2">The sequence shown here is derived from an EMBL/GenBank/DDBJ whole genome shotgun (WGS) entry which is preliminary data.</text>
</comment>
<reference evidence="2" key="1">
    <citation type="submission" date="2023-06" db="EMBL/GenBank/DDBJ databases">
        <title>Robiginitalea aurantiacus sp. nov. and Algoriphagus sediminis sp. nov., isolated from coastal sediment.</title>
        <authorList>
            <person name="Zhou Z.Y."/>
            <person name="An J."/>
            <person name="Jia Y.W."/>
            <person name="Du Z.J."/>
        </authorList>
    </citation>
    <scope>NUCLEOTIDE SEQUENCE</scope>
    <source>
        <strain evidence="2">C2-7</strain>
    </source>
</reference>
<proteinExistence type="predicted"/>
<keyword evidence="3" id="KW-1185">Reference proteome</keyword>
<organism evidence="2 3">
    <name type="scientific">Algoriphagus sediminis</name>
    <dbReference type="NCBI Taxonomy" id="3057113"/>
    <lineage>
        <taxon>Bacteria</taxon>
        <taxon>Pseudomonadati</taxon>
        <taxon>Bacteroidota</taxon>
        <taxon>Cytophagia</taxon>
        <taxon>Cytophagales</taxon>
        <taxon>Cyclobacteriaceae</taxon>
        <taxon>Algoriphagus</taxon>
    </lineage>
</organism>
<accession>A0ABT7YCP0</accession>
<keyword evidence="1" id="KW-0732">Signal</keyword>
<evidence type="ECO:0000313" key="3">
    <source>
        <dbReference type="Proteomes" id="UP001171916"/>
    </source>
</evidence>
<gene>
    <name evidence="2" type="ORF">QVH07_08910</name>
</gene>
<evidence type="ECO:0000256" key="1">
    <source>
        <dbReference type="SAM" id="SignalP"/>
    </source>
</evidence>
<evidence type="ECO:0000313" key="2">
    <source>
        <dbReference type="EMBL" id="MDN3204268.1"/>
    </source>
</evidence>
<feature type="signal peptide" evidence="1">
    <location>
        <begin position="1"/>
        <end position="19"/>
    </location>
</feature>
<dbReference type="RefSeq" id="WP_289999819.1">
    <property type="nucleotide sequence ID" value="NZ_JAUEPH010000003.1"/>
</dbReference>